<dbReference type="RefSeq" id="WP_307231960.1">
    <property type="nucleotide sequence ID" value="NZ_JAUSVF010000001.1"/>
</dbReference>
<evidence type="ECO:0000313" key="2">
    <source>
        <dbReference type="EMBL" id="MDQ0321393.1"/>
    </source>
</evidence>
<keyword evidence="3" id="KW-1185">Reference proteome</keyword>
<gene>
    <name evidence="2" type="ORF">QO002_003531</name>
</gene>
<proteinExistence type="predicted"/>
<accession>A0ABU0BT04</accession>
<dbReference type="EMBL" id="JAUSVF010000001">
    <property type="protein sequence ID" value="MDQ0321393.1"/>
    <property type="molecule type" value="Genomic_DNA"/>
</dbReference>
<feature type="transmembrane region" description="Helical" evidence="1">
    <location>
        <begin position="57"/>
        <end position="81"/>
    </location>
</feature>
<dbReference type="Gene3D" id="1.10.3730.20">
    <property type="match status" value="1"/>
</dbReference>
<dbReference type="InterPro" id="IPR037185">
    <property type="entry name" value="EmrE-like"/>
</dbReference>
<keyword evidence="1" id="KW-1133">Transmembrane helix</keyword>
<protein>
    <submittedName>
        <fullName evidence="2">Glucose uptake protein</fullName>
    </submittedName>
</protein>
<feature type="transmembrane region" description="Helical" evidence="1">
    <location>
        <begin position="32"/>
        <end position="50"/>
    </location>
</feature>
<feature type="transmembrane region" description="Helical" evidence="1">
    <location>
        <begin position="87"/>
        <end position="105"/>
    </location>
</feature>
<keyword evidence="1" id="KW-0472">Membrane</keyword>
<reference evidence="2 3" key="1">
    <citation type="submission" date="2023-07" db="EMBL/GenBank/DDBJ databases">
        <title>Genomic Encyclopedia of Type Strains, Phase IV (KMG-IV): sequencing the most valuable type-strain genomes for metagenomic binning, comparative biology and taxonomic classification.</title>
        <authorList>
            <person name="Goeker M."/>
        </authorList>
    </citation>
    <scope>NUCLEOTIDE SEQUENCE [LARGE SCALE GENOMIC DNA]</scope>
    <source>
        <strain evidence="2 3">DSM 1112</strain>
    </source>
</reference>
<keyword evidence="1" id="KW-0812">Transmembrane</keyword>
<sequence length="112" mass="11713">MNPAFLLWLAAAMAVFLSAATASRYYVANNNILVLVFSLGLYCVGNLMMVKLMREGGLGMAISASAIAQLLLINIIAFAIFGERLTTTQMAGVALGFVAMGLMLFPTGGSAS</sequence>
<name>A0ABU0BT04_9HYPH</name>
<evidence type="ECO:0000313" key="3">
    <source>
        <dbReference type="Proteomes" id="UP001230207"/>
    </source>
</evidence>
<dbReference type="Proteomes" id="UP001230207">
    <property type="component" value="Unassembled WGS sequence"/>
</dbReference>
<comment type="caution">
    <text evidence="2">The sequence shown here is derived from an EMBL/GenBank/DDBJ whole genome shotgun (WGS) entry which is preliminary data.</text>
</comment>
<dbReference type="SUPFAM" id="SSF103481">
    <property type="entry name" value="Multidrug resistance efflux transporter EmrE"/>
    <property type="match status" value="1"/>
</dbReference>
<organism evidence="2 3">
    <name type="scientific">Pararhizobium capsulatum DSM 1112</name>
    <dbReference type="NCBI Taxonomy" id="1121113"/>
    <lineage>
        <taxon>Bacteria</taxon>
        <taxon>Pseudomonadati</taxon>
        <taxon>Pseudomonadota</taxon>
        <taxon>Alphaproteobacteria</taxon>
        <taxon>Hyphomicrobiales</taxon>
        <taxon>Rhizobiaceae</taxon>
        <taxon>Rhizobium/Agrobacterium group</taxon>
        <taxon>Pararhizobium</taxon>
    </lineage>
</organism>
<evidence type="ECO:0000256" key="1">
    <source>
        <dbReference type="SAM" id="Phobius"/>
    </source>
</evidence>